<dbReference type="PANTHER" id="PTHR46586:SF3">
    <property type="entry name" value="ANKYRIN REPEAT-CONTAINING PROTEIN"/>
    <property type="match status" value="1"/>
</dbReference>
<gene>
    <name evidence="2" type="ORF">PPL_11457</name>
</gene>
<evidence type="ECO:0000256" key="1">
    <source>
        <dbReference type="SAM" id="MobiDB-lite"/>
    </source>
</evidence>
<name>D3BTG3_HETP5</name>
<comment type="caution">
    <text evidence="2">The sequence shown here is derived from an EMBL/GenBank/DDBJ whole genome shotgun (WGS) entry which is preliminary data.</text>
</comment>
<evidence type="ECO:0000313" key="3">
    <source>
        <dbReference type="Proteomes" id="UP000001396"/>
    </source>
</evidence>
<dbReference type="RefSeq" id="XP_020427514.1">
    <property type="nucleotide sequence ID" value="XM_020582211.1"/>
</dbReference>
<feature type="compositionally biased region" description="Low complexity" evidence="1">
    <location>
        <begin position="339"/>
        <end position="352"/>
    </location>
</feature>
<sequence>MEINSQLIVIYYRFADLRKNKTDLWFKTTAGSTNHTNTTDIVNEIDEYNGNDEAIANIILSSRLLSDDIITKRYIATKPTNTTNATNEPTTTISTSTAATTPITATTTTATIKTNSDLVMFDIRVLSYIYFVDCKQPLPITTKQEGATNGRMPRKRGSTQPSISTIVKTMTNPITPMLSPFNETIVQSTSISDLLKMAIVIVLIKVNQMVLQQHHQVNNNDEENDDMVITSTITSSNKKDVKQSTNRSNNNNNNLKKEANIGVELNIKKEESKKDLKITIKLPDKQKAKNQSTPTTTATAPAASTSASTTLATTNTNTSNIIIPPPPLPDSKKRKQVESNSSSTSTNNNNTNAQDKNDKDKCSDSPRRNSIDSSNKDNDKDKEKSGKNIKKDDKRNSSSTALADVNGGGSGRGDYRFNIDPTNSHQFIESLYYEKTIPPCSNLLSANFFSGTDGGCEMQSSITPAVQRRYDFSNQTLVPFTGYTYFERFSVSSTCQNATSNDKIRYIAKLGPGVCFPSEQNYNYYSNFTYNQDTNQISYRVGQECGIKTQVKNISAPIACNITENSDNYVNSMTLTSPMSFQLSSPISTSPYKIVIPPINQSWPVSDIQPSYNINYKQKVQWGSLINTIEQSITCPSSGCSLPITTSPIFGEYCTSSLTNLPSNVSLTITPNYFVGTNTQLLNSTFFNVSISIPKVKTVTVIATEYTSITLRIDLDNTSLGNLAKYIVKANDKCITNQNCINWPECTIDGISPNTNLQIVIQAVTYGYAGEAYTLNTSTKSLPISTTTSVPSTTTTSSPTTTSSSCPPINDSTRLVQSSISIILFSTISIIRMYLKKNNLEIVKYLHSNRSEGCSSKAMENAIDAGNIEIVSWLYNNRTEDFNQQTMDKLFVVISQCQNGYIQI</sequence>
<dbReference type="PANTHER" id="PTHR46586">
    <property type="entry name" value="ANKYRIN REPEAT-CONTAINING PROTEIN"/>
    <property type="match status" value="1"/>
</dbReference>
<feature type="compositionally biased region" description="Low complexity" evidence="1">
    <location>
        <begin position="292"/>
        <end position="322"/>
    </location>
</feature>
<dbReference type="GeneID" id="31366925"/>
<dbReference type="InParanoid" id="D3BTG3"/>
<feature type="compositionally biased region" description="Basic and acidic residues" evidence="1">
    <location>
        <begin position="355"/>
        <end position="396"/>
    </location>
</feature>
<accession>D3BTG3</accession>
<feature type="region of interest" description="Disordered" evidence="1">
    <location>
        <begin position="233"/>
        <end position="257"/>
    </location>
</feature>
<organism evidence="2 3">
    <name type="scientific">Heterostelium pallidum (strain ATCC 26659 / Pp 5 / PN500)</name>
    <name type="common">Cellular slime mold</name>
    <name type="synonym">Polysphondylium pallidum</name>
    <dbReference type="NCBI Taxonomy" id="670386"/>
    <lineage>
        <taxon>Eukaryota</taxon>
        <taxon>Amoebozoa</taxon>
        <taxon>Evosea</taxon>
        <taxon>Eumycetozoa</taxon>
        <taxon>Dictyostelia</taxon>
        <taxon>Acytosteliales</taxon>
        <taxon>Acytosteliaceae</taxon>
        <taxon>Heterostelium</taxon>
    </lineage>
</organism>
<dbReference type="InterPro" id="IPR052050">
    <property type="entry name" value="SecEffector_AnkRepeat"/>
</dbReference>
<feature type="compositionally biased region" description="Low complexity" evidence="1">
    <location>
        <begin position="785"/>
        <end position="805"/>
    </location>
</feature>
<dbReference type="AlphaFoldDB" id="D3BTG3"/>
<reference evidence="2 3" key="1">
    <citation type="journal article" date="2011" name="Genome Res.">
        <title>Phylogeny-wide analysis of social amoeba genomes highlights ancient origins for complex intercellular communication.</title>
        <authorList>
            <person name="Heidel A.J."/>
            <person name="Lawal H.M."/>
            <person name="Felder M."/>
            <person name="Schilde C."/>
            <person name="Helps N.R."/>
            <person name="Tunggal B."/>
            <person name="Rivero F."/>
            <person name="John U."/>
            <person name="Schleicher M."/>
            <person name="Eichinger L."/>
            <person name="Platzer M."/>
            <person name="Noegel A.A."/>
            <person name="Schaap P."/>
            <person name="Gloeckner G."/>
        </authorList>
    </citation>
    <scope>NUCLEOTIDE SEQUENCE [LARGE SCALE GENOMIC DNA]</scope>
    <source>
        <strain evidence="3">ATCC 26659 / Pp 5 / PN500</strain>
    </source>
</reference>
<feature type="region of interest" description="Disordered" evidence="1">
    <location>
        <begin position="783"/>
        <end position="808"/>
    </location>
</feature>
<proteinExistence type="predicted"/>
<protein>
    <submittedName>
        <fullName evidence="2">Uncharacterized protein</fullName>
    </submittedName>
</protein>
<evidence type="ECO:0000313" key="2">
    <source>
        <dbReference type="EMBL" id="EFA75380.1"/>
    </source>
</evidence>
<feature type="region of interest" description="Disordered" evidence="1">
    <location>
        <begin position="285"/>
        <end position="417"/>
    </location>
</feature>
<dbReference type="Proteomes" id="UP000001396">
    <property type="component" value="Unassembled WGS sequence"/>
</dbReference>
<feature type="region of interest" description="Disordered" evidence="1">
    <location>
        <begin position="143"/>
        <end position="162"/>
    </location>
</feature>
<keyword evidence="3" id="KW-1185">Reference proteome</keyword>
<dbReference type="SUPFAM" id="SSF140860">
    <property type="entry name" value="Pseudo ankyrin repeat-like"/>
    <property type="match status" value="1"/>
</dbReference>
<dbReference type="EMBL" id="ADBJ01000056">
    <property type="protein sequence ID" value="EFA75380.1"/>
    <property type="molecule type" value="Genomic_DNA"/>
</dbReference>